<dbReference type="PROSITE" id="PS00774">
    <property type="entry name" value="CHITINASE_19_2"/>
    <property type="match status" value="2"/>
</dbReference>
<comment type="caution">
    <text evidence="14">Lacks conserved residue(s) required for the propagation of feature annotation.</text>
</comment>
<comment type="catalytic activity">
    <reaction evidence="1">
        <text>Random endo-hydrolysis of N-acetyl-beta-D-glucosaminide (1-&gt;4)-beta-linkages in chitin and chitodextrins.</text>
        <dbReference type="EC" id="3.2.1.14"/>
    </reaction>
</comment>
<name>A0A7J7GP31_CAMSI</name>
<feature type="chain" id="PRO_5029794019" description="chitinase" evidence="15">
    <location>
        <begin position="31"/>
        <end position="560"/>
    </location>
</feature>
<evidence type="ECO:0000256" key="8">
    <source>
        <dbReference type="ARBA" id="ARBA00022821"/>
    </source>
</evidence>
<dbReference type="Proteomes" id="UP000593564">
    <property type="component" value="Unassembled WGS sequence"/>
</dbReference>
<keyword evidence="6 15" id="KW-0732">Signal</keyword>
<evidence type="ECO:0000256" key="11">
    <source>
        <dbReference type="ARBA" id="ARBA00023277"/>
    </source>
</evidence>
<protein>
    <recommendedName>
        <fullName evidence="4">chitinase</fullName>
        <ecNumber evidence="4">3.2.1.14</ecNumber>
    </recommendedName>
</protein>
<keyword evidence="13" id="KW-0624">Polysaccharide degradation</keyword>
<keyword evidence="11" id="KW-0119">Carbohydrate metabolism</keyword>
<dbReference type="Gene3D" id="1.10.530.10">
    <property type="match status" value="2"/>
</dbReference>
<dbReference type="Pfam" id="PF00187">
    <property type="entry name" value="Chitin_bind_1"/>
    <property type="match status" value="1"/>
</dbReference>
<dbReference type="Gene3D" id="3.30.60.10">
    <property type="entry name" value="Endochitinase-like"/>
    <property type="match status" value="2"/>
</dbReference>
<comment type="function">
    <text evidence="2">Defense against chitin-containing fungal pathogens.</text>
</comment>
<feature type="domain" description="Chitin-binding type-1" evidence="16">
    <location>
        <begin position="317"/>
        <end position="352"/>
    </location>
</feature>
<comment type="similarity">
    <text evidence="3">Belongs to the glycosyl hydrolase 19 family. Chitinase class I subfamily.</text>
</comment>
<feature type="domain" description="Chitin-binding type-1" evidence="16">
    <location>
        <begin position="30"/>
        <end position="65"/>
    </location>
</feature>
<proteinExistence type="inferred from homology"/>
<evidence type="ECO:0000256" key="15">
    <source>
        <dbReference type="SAM" id="SignalP"/>
    </source>
</evidence>
<evidence type="ECO:0000313" key="18">
    <source>
        <dbReference type="Proteomes" id="UP000593564"/>
    </source>
</evidence>
<evidence type="ECO:0000256" key="3">
    <source>
        <dbReference type="ARBA" id="ARBA00009373"/>
    </source>
</evidence>
<keyword evidence="12" id="KW-0326">Glycosidase</keyword>
<evidence type="ECO:0000256" key="6">
    <source>
        <dbReference type="ARBA" id="ARBA00022729"/>
    </source>
</evidence>
<dbReference type="EMBL" id="JACBKZ010000009">
    <property type="protein sequence ID" value="KAF5942227.1"/>
    <property type="molecule type" value="Genomic_DNA"/>
</dbReference>
<dbReference type="GO" id="GO:0008843">
    <property type="term" value="F:endochitinase activity"/>
    <property type="evidence" value="ECO:0007669"/>
    <property type="project" value="UniProtKB-EC"/>
</dbReference>
<evidence type="ECO:0000259" key="16">
    <source>
        <dbReference type="PROSITE" id="PS50941"/>
    </source>
</evidence>
<evidence type="ECO:0000256" key="1">
    <source>
        <dbReference type="ARBA" id="ARBA00000822"/>
    </source>
</evidence>
<dbReference type="GO" id="GO:0006952">
    <property type="term" value="P:defense response"/>
    <property type="evidence" value="ECO:0007669"/>
    <property type="project" value="UniProtKB-KW"/>
</dbReference>
<evidence type="ECO:0000256" key="5">
    <source>
        <dbReference type="ARBA" id="ARBA00022669"/>
    </source>
</evidence>
<gene>
    <name evidence="17" type="ORF">HYC85_019869</name>
</gene>
<evidence type="ECO:0000256" key="2">
    <source>
        <dbReference type="ARBA" id="ARBA00003102"/>
    </source>
</evidence>
<dbReference type="PANTHER" id="PTHR22595:SF197">
    <property type="entry name" value="CHITINASE FAMILY PROTEIN"/>
    <property type="match status" value="1"/>
</dbReference>
<dbReference type="GO" id="GO:0016998">
    <property type="term" value="P:cell wall macromolecule catabolic process"/>
    <property type="evidence" value="ECO:0007669"/>
    <property type="project" value="InterPro"/>
</dbReference>
<dbReference type="GO" id="GO:0006032">
    <property type="term" value="P:chitin catabolic process"/>
    <property type="evidence" value="ECO:0007669"/>
    <property type="project" value="UniProtKB-KW"/>
</dbReference>
<dbReference type="AlphaFoldDB" id="A0A7J7GP31"/>
<feature type="disulfide bond" evidence="14">
    <location>
        <begin position="327"/>
        <end position="341"/>
    </location>
</feature>
<dbReference type="CDD" id="cd00035">
    <property type="entry name" value="ChtBD1"/>
    <property type="match status" value="2"/>
</dbReference>
<dbReference type="GO" id="GO:0008061">
    <property type="term" value="F:chitin binding"/>
    <property type="evidence" value="ECO:0007669"/>
    <property type="project" value="UniProtKB-UniRule"/>
</dbReference>
<keyword evidence="5 14" id="KW-0147">Chitin-binding</keyword>
<dbReference type="FunFam" id="1.10.530.10:FF:000052">
    <property type="entry name" value="Endochitinase PR4"/>
    <property type="match status" value="1"/>
</dbReference>
<dbReference type="InterPro" id="IPR036861">
    <property type="entry name" value="Endochitinase-like_sf"/>
</dbReference>
<dbReference type="EC" id="3.2.1.14" evidence="4"/>
<dbReference type="SUPFAM" id="SSF53955">
    <property type="entry name" value="Lysozyme-like"/>
    <property type="match status" value="2"/>
</dbReference>
<keyword evidence="10 14" id="KW-1015">Disulfide bond</keyword>
<evidence type="ECO:0000256" key="12">
    <source>
        <dbReference type="ARBA" id="ARBA00023295"/>
    </source>
</evidence>
<dbReference type="InterPro" id="IPR023346">
    <property type="entry name" value="Lysozyme-like_dom_sf"/>
</dbReference>
<dbReference type="PANTHER" id="PTHR22595">
    <property type="entry name" value="CHITINASE-RELATED"/>
    <property type="match status" value="1"/>
</dbReference>
<dbReference type="InterPro" id="IPR018371">
    <property type="entry name" value="Chitin-binding_1_CS"/>
</dbReference>
<comment type="caution">
    <text evidence="17">The sequence shown here is derived from an EMBL/GenBank/DDBJ whole genome shotgun (WGS) entry which is preliminary data.</text>
</comment>
<evidence type="ECO:0000256" key="14">
    <source>
        <dbReference type="PROSITE-ProRule" id="PRU00261"/>
    </source>
</evidence>
<dbReference type="InterPro" id="IPR001002">
    <property type="entry name" value="Chitin-bd_1"/>
</dbReference>
<keyword evidence="7" id="KW-0378">Hydrolase</keyword>
<dbReference type="FunFam" id="3.30.20.10:FF:000001">
    <property type="entry name" value="Endochitinase (Chitinase)"/>
    <property type="match status" value="2"/>
</dbReference>
<feature type="signal peptide" evidence="15">
    <location>
        <begin position="1"/>
        <end position="30"/>
    </location>
</feature>
<feature type="disulfide bond" evidence="14">
    <location>
        <begin position="35"/>
        <end position="47"/>
    </location>
</feature>
<keyword evidence="9" id="KW-0146">Chitin degradation</keyword>
<evidence type="ECO:0000256" key="13">
    <source>
        <dbReference type="ARBA" id="ARBA00023326"/>
    </source>
</evidence>
<accession>A0A7J7GP31</accession>
<keyword evidence="8" id="KW-0611">Plant defense</keyword>
<dbReference type="SMART" id="SM00270">
    <property type="entry name" value="ChtBD1"/>
    <property type="match status" value="2"/>
</dbReference>
<dbReference type="Pfam" id="PF00182">
    <property type="entry name" value="Glyco_hydro_19"/>
    <property type="match status" value="2"/>
</dbReference>
<evidence type="ECO:0000256" key="9">
    <source>
        <dbReference type="ARBA" id="ARBA00023024"/>
    </source>
</evidence>
<dbReference type="PROSITE" id="PS50941">
    <property type="entry name" value="CHIT_BIND_I_2"/>
    <property type="match status" value="2"/>
</dbReference>
<dbReference type="InterPro" id="IPR000726">
    <property type="entry name" value="Glyco_hydro_19_cat"/>
</dbReference>
<evidence type="ECO:0000313" key="17">
    <source>
        <dbReference type="EMBL" id="KAF5942227.1"/>
    </source>
</evidence>
<dbReference type="Gene3D" id="3.30.20.10">
    <property type="entry name" value="Endochitinase, domain 2"/>
    <property type="match status" value="2"/>
</dbReference>
<dbReference type="GO" id="GO:0000272">
    <property type="term" value="P:polysaccharide catabolic process"/>
    <property type="evidence" value="ECO:0007669"/>
    <property type="project" value="UniProtKB-KW"/>
</dbReference>
<reference evidence="18" key="1">
    <citation type="journal article" date="2020" name="Nat. Commun.">
        <title>Genome assembly of wild tea tree DASZ reveals pedigree and selection history of tea varieties.</title>
        <authorList>
            <person name="Zhang W."/>
            <person name="Zhang Y."/>
            <person name="Qiu H."/>
            <person name="Guo Y."/>
            <person name="Wan H."/>
            <person name="Zhang X."/>
            <person name="Scossa F."/>
            <person name="Alseekh S."/>
            <person name="Zhang Q."/>
            <person name="Wang P."/>
            <person name="Xu L."/>
            <person name="Schmidt M.H."/>
            <person name="Jia X."/>
            <person name="Li D."/>
            <person name="Zhu A."/>
            <person name="Guo F."/>
            <person name="Chen W."/>
            <person name="Ni D."/>
            <person name="Usadel B."/>
            <person name="Fernie A.R."/>
            <person name="Wen W."/>
        </authorList>
    </citation>
    <scope>NUCLEOTIDE SEQUENCE [LARGE SCALE GENOMIC DNA]</scope>
    <source>
        <strain evidence="18">cv. G240</strain>
    </source>
</reference>
<reference evidence="17 18" key="2">
    <citation type="submission" date="2020-07" db="EMBL/GenBank/DDBJ databases">
        <title>Genome assembly of wild tea tree DASZ reveals pedigree and selection history of tea varieties.</title>
        <authorList>
            <person name="Zhang W."/>
        </authorList>
    </citation>
    <scope>NUCLEOTIDE SEQUENCE [LARGE SCALE GENOMIC DNA]</scope>
    <source>
        <strain evidence="18">cv. G240</strain>
        <tissue evidence="17">Leaf</tissue>
    </source>
</reference>
<sequence length="560" mass="59733">MLSLNNIKTTLLTIILAGILSGIIPKIVVGQNCGCSEGLCCSKFGYCGTGDDYCGSGCQSGPCATLPFFFSLICFPDALDPGIVVTQAFFDGIINQAPAGCVGKSFFTRSAFLNALGSYPSFGTTGTADDSKREIAAFFAHATHETGFFCNIEEIDGASKTYCDQSNTQYPCKPNKNYYGRGPLQLSWNYNYGPAGESIGFDGLNNPETVATDSVVSFKTALWFWMNNIHNVLNSGFGATIQAINSGECNGNRPDAVNARVKYYTDYCNQLGVAPDHTSPSIPTHFLPPKMVSLTLKNTFLTLIILAGVVLPQIVVGQNCGCATGYCCSRAGYCGQDAAYCGTGCQSGPCTGSNGVSVSDVVTQAFFDGIINQAPAGCVGTSFYTRLAFLNALSSFSAFGTIGTTDDSKREIAAFFAHATHETGYFCNIDETSPSSNYCNATYTQYPCAPNKSYYGRGPLQLSWNYNYGPAGDFIGFDGLANPETVATDSLVSFKAALWFWMQNVHSVMTTGQGFGATIRAINGDVECDGKKPDLVTARVNLYTNYCSQFGVAPGDNLRC</sequence>
<feature type="disulfide bond" evidence="14">
    <location>
        <begin position="322"/>
        <end position="334"/>
    </location>
</feature>
<dbReference type="CDD" id="cd00325">
    <property type="entry name" value="chitinase_GH19"/>
    <property type="match status" value="2"/>
</dbReference>
<dbReference type="SUPFAM" id="SSF57016">
    <property type="entry name" value="Plant lectins/antimicrobial peptides"/>
    <property type="match status" value="2"/>
</dbReference>
<dbReference type="PROSITE" id="PS00773">
    <property type="entry name" value="CHITINASE_19_1"/>
    <property type="match status" value="1"/>
</dbReference>
<organism evidence="17 18">
    <name type="scientific">Camellia sinensis</name>
    <name type="common">Tea plant</name>
    <name type="synonym">Thea sinensis</name>
    <dbReference type="NCBI Taxonomy" id="4442"/>
    <lineage>
        <taxon>Eukaryota</taxon>
        <taxon>Viridiplantae</taxon>
        <taxon>Streptophyta</taxon>
        <taxon>Embryophyta</taxon>
        <taxon>Tracheophyta</taxon>
        <taxon>Spermatophyta</taxon>
        <taxon>Magnoliopsida</taxon>
        <taxon>eudicotyledons</taxon>
        <taxon>Gunneridae</taxon>
        <taxon>Pentapetalae</taxon>
        <taxon>asterids</taxon>
        <taxon>Ericales</taxon>
        <taxon>Theaceae</taxon>
        <taxon>Camellia</taxon>
    </lineage>
</organism>
<feature type="disulfide bond" evidence="14">
    <location>
        <begin position="40"/>
        <end position="54"/>
    </location>
</feature>
<dbReference type="PROSITE" id="PS00026">
    <property type="entry name" value="CHIT_BIND_I_1"/>
    <property type="match status" value="2"/>
</dbReference>
<evidence type="ECO:0000256" key="10">
    <source>
        <dbReference type="ARBA" id="ARBA00023157"/>
    </source>
</evidence>
<keyword evidence="18" id="KW-1185">Reference proteome</keyword>
<evidence type="ECO:0000256" key="7">
    <source>
        <dbReference type="ARBA" id="ARBA00022801"/>
    </source>
</evidence>
<evidence type="ECO:0000256" key="4">
    <source>
        <dbReference type="ARBA" id="ARBA00012729"/>
    </source>
</evidence>